<dbReference type="Pfam" id="PF01408">
    <property type="entry name" value="GFO_IDH_MocA"/>
    <property type="match status" value="1"/>
</dbReference>
<evidence type="ECO:0000313" key="4">
    <source>
        <dbReference type="Proteomes" id="UP000182826"/>
    </source>
</evidence>
<dbReference type="SUPFAM" id="SSF51735">
    <property type="entry name" value="NAD(P)-binding Rossmann-fold domains"/>
    <property type="match status" value="1"/>
</dbReference>
<dbReference type="EMBL" id="MLFK01000011">
    <property type="protein sequence ID" value="OIV39945.1"/>
    <property type="molecule type" value="Genomic_DNA"/>
</dbReference>
<feature type="domain" description="Gfo/Idh/MocA-like oxidoreductase N-terminal" evidence="1">
    <location>
        <begin position="6"/>
        <end position="129"/>
    </location>
</feature>
<reference evidence="3 4" key="1">
    <citation type="submission" date="2016-10" db="EMBL/GenBank/DDBJ databases">
        <title>Draft Genome Sequence of Rhizobacteria Flavobacterium johnsoniae CI04.</title>
        <authorList>
            <person name="Bravo J.I."/>
            <person name="Lozano G.L."/>
            <person name="Handelsman J."/>
        </authorList>
    </citation>
    <scope>NUCLEOTIDE SEQUENCE [LARGE SCALE GENOMIC DNA]</scope>
    <source>
        <strain evidence="3 4">CI04</strain>
    </source>
</reference>
<dbReference type="Gene3D" id="3.40.50.720">
    <property type="entry name" value="NAD(P)-binding Rossmann-like Domain"/>
    <property type="match status" value="1"/>
</dbReference>
<dbReference type="Gene3D" id="3.30.360.10">
    <property type="entry name" value="Dihydrodipicolinate Reductase, domain 2"/>
    <property type="match status" value="1"/>
</dbReference>
<dbReference type="InterPro" id="IPR051317">
    <property type="entry name" value="Gfo/Idh/MocA_oxidoreduct"/>
</dbReference>
<feature type="domain" description="Gal80p-like C-terminal" evidence="2">
    <location>
        <begin position="136"/>
        <end position="276"/>
    </location>
</feature>
<dbReference type="InterPro" id="IPR036291">
    <property type="entry name" value="NAD(P)-bd_dom_sf"/>
</dbReference>
<name>A0A1J7C2K3_FLAJO</name>
<sequence length="367" mass="39522">MKTEKIKVGIIGLNPDSQWASKSHLPALRYLSDTFEIIGVANSTHESALKAADKLEIPIAYENPDALIASAEIELVVITVKVPYHYDLVKAALEAGKHVYCEHPLGNGLTETEQLAAIAARKNVVAAVGTQMVVSPELTYLEHLIKDGYVGKVLSTTLLGSGGPWSDEAISANYYLYDKTNGATMLTIPLGHTLAGLTKALGGFDTLTAKMTNNYTTVKLTDIGEIKPKTSEDQIMVIGQLKNGAAISIHYRGGVSRGTNLLWEINGTQGDIQVTGPLGHGQLVPLEIQGAQGKDTKLQNLPIPNEMYEGLPDNPVIRNVVLLYKRVAADIKNKTKTAPTFDDAVVLAHLLNDIEQSSKSYGNKVKS</sequence>
<dbReference type="RefSeq" id="WP_071638620.1">
    <property type="nucleotide sequence ID" value="NZ_MLFK01000011.1"/>
</dbReference>
<comment type="caution">
    <text evidence="3">The sequence shown here is derived from an EMBL/GenBank/DDBJ whole genome shotgun (WGS) entry which is preliminary data.</text>
</comment>
<dbReference type="SUPFAM" id="SSF55347">
    <property type="entry name" value="Glyceraldehyde-3-phosphate dehydrogenase-like, C-terminal domain"/>
    <property type="match status" value="1"/>
</dbReference>
<organism evidence="3 4">
    <name type="scientific">Flavobacterium johnsoniae</name>
    <name type="common">Cytophaga johnsonae</name>
    <dbReference type="NCBI Taxonomy" id="986"/>
    <lineage>
        <taxon>Bacteria</taxon>
        <taxon>Pseudomonadati</taxon>
        <taxon>Bacteroidota</taxon>
        <taxon>Flavobacteriia</taxon>
        <taxon>Flavobacteriales</taxon>
        <taxon>Flavobacteriaceae</taxon>
        <taxon>Flavobacterium</taxon>
    </lineage>
</organism>
<keyword evidence="4" id="KW-1185">Reference proteome</keyword>
<protein>
    <submittedName>
        <fullName evidence="3">Oxidoreductase</fullName>
    </submittedName>
</protein>
<accession>A0A1J7C2K3</accession>
<gene>
    <name evidence="3" type="ORF">BKM63_21315</name>
</gene>
<evidence type="ECO:0000313" key="3">
    <source>
        <dbReference type="EMBL" id="OIV39945.1"/>
    </source>
</evidence>
<evidence type="ECO:0000259" key="2">
    <source>
        <dbReference type="Pfam" id="PF22685"/>
    </source>
</evidence>
<dbReference type="Pfam" id="PF22685">
    <property type="entry name" value="Gal80p_C-like"/>
    <property type="match status" value="1"/>
</dbReference>
<dbReference type="GO" id="GO:0000166">
    <property type="term" value="F:nucleotide binding"/>
    <property type="evidence" value="ECO:0007669"/>
    <property type="project" value="InterPro"/>
</dbReference>
<dbReference type="OrthoDB" id="9815825at2"/>
<dbReference type="PANTHER" id="PTHR43708:SF1">
    <property type="entry name" value="GALACTOSE_LACTOSE METABOLISM REGULATORY PROTEIN GAL80"/>
    <property type="match status" value="1"/>
</dbReference>
<dbReference type="AlphaFoldDB" id="A0A1J7C2K3"/>
<proteinExistence type="predicted"/>
<dbReference type="Proteomes" id="UP000182826">
    <property type="component" value="Unassembled WGS sequence"/>
</dbReference>
<dbReference type="InterPro" id="IPR055080">
    <property type="entry name" value="Gal80p-like_C"/>
</dbReference>
<evidence type="ECO:0000259" key="1">
    <source>
        <dbReference type="Pfam" id="PF01408"/>
    </source>
</evidence>
<dbReference type="PANTHER" id="PTHR43708">
    <property type="entry name" value="CONSERVED EXPRESSED OXIDOREDUCTASE (EUROFUNG)"/>
    <property type="match status" value="1"/>
</dbReference>
<dbReference type="InterPro" id="IPR000683">
    <property type="entry name" value="Gfo/Idh/MocA-like_OxRdtase_N"/>
</dbReference>